<protein>
    <submittedName>
        <fullName evidence="2">DUF6250 domain-containing protein</fullName>
    </submittedName>
</protein>
<sequence length="234" mass="27541">MSHQWVTYLFLLLFSSCRNNTKREFISGLDSASFSKYWTIEAVDSLNNQIKHFGDTLEIRAPGGFTLWRNEKLSGDIEISYKACVMEEGIVGDRLSDLNCFWMATDPLFPNDIFERSKWRNGIFERYYSLKMYYLGYGGNNNTTTRFRKYSGDFDAFEKQNLKPAIITEFIDEQHLLKPNHWYDIKIECKKGNVKYFIDGNLLIDFNDDSPYTSGWFGFRTTQSRIRLTQFKVI</sequence>
<organism evidence="2 3">
    <name type="scientific">Pseudopedobacter beijingensis</name>
    <dbReference type="NCBI Taxonomy" id="1207056"/>
    <lineage>
        <taxon>Bacteria</taxon>
        <taxon>Pseudomonadati</taxon>
        <taxon>Bacteroidota</taxon>
        <taxon>Sphingobacteriia</taxon>
        <taxon>Sphingobacteriales</taxon>
        <taxon>Sphingobacteriaceae</taxon>
        <taxon>Pseudopedobacter</taxon>
    </lineage>
</organism>
<accession>A0ABW4I9S4</accession>
<dbReference type="RefSeq" id="WP_379661143.1">
    <property type="nucleotide sequence ID" value="NZ_JBHUDG010000003.1"/>
</dbReference>
<evidence type="ECO:0000313" key="2">
    <source>
        <dbReference type="EMBL" id="MFD1628757.1"/>
    </source>
</evidence>
<dbReference type="EMBL" id="JBHUDG010000003">
    <property type="protein sequence ID" value="MFD1628757.1"/>
    <property type="molecule type" value="Genomic_DNA"/>
</dbReference>
<feature type="domain" description="DUF6250" evidence="1">
    <location>
        <begin position="59"/>
        <end position="231"/>
    </location>
</feature>
<evidence type="ECO:0000313" key="3">
    <source>
        <dbReference type="Proteomes" id="UP001597118"/>
    </source>
</evidence>
<comment type="caution">
    <text evidence="2">The sequence shown here is derived from an EMBL/GenBank/DDBJ whole genome shotgun (WGS) entry which is preliminary data.</text>
</comment>
<dbReference type="Pfam" id="PF19763">
    <property type="entry name" value="DUF6250"/>
    <property type="match status" value="1"/>
</dbReference>
<gene>
    <name evidence="2" type="ORF">ACFSAH_02650</name>
</gene>
<reference evidence="3" key="1">
    <citation type="journal article" date="2019" name="Int. J. Syst. Evol. Microbiol.">
        <title>The Global Catalogue of Microorganisms (GCM) 10K type strain sequencing project: providing services to taxonomists for standard genome sequencing and annotation.</title>
        <authorList>
            <consortium name="The Broad Institute Genomics Platform"/>
            <consortium name="The Broad Institute Genome Sequencing Center for Infectious Disease"/>
            <person name="Wu L."/>
            <person name="Ma J."/>
        </authorList>
    </citation>
    <scope>NUCLEOTIDE SEQUENCE [LARGE SCALE GENOMIC DNA]</scope>
    <source>
        <strain evidence="3">CCUG 53762</strain>
    </source>
</reference>
<proteinExistence type="predicted"/>
<dbReference type="InterPro" id="IPR046217">
    <property type="entry name" value="DUF6250"/>
</dbReference>
<keyword evidence="3" id="KW-1185">Reference proteome</keyword>
<evidence type="ECO:0000259" key="1">
    <source>
        <dbReference type="Pfam" id="PF19763"/>
    </source>
</evidence>
<name>A0ABW4I9S4_9SPHI</name>
<dbReference type="Proteomes" id="UP001597118">
    <property type="component" value="Unassembled WGS sequence"/>
</dbReference>
<dbReference type="Gene3D" id="2.60.120.200">
    <property type="match status" value="1"/>
</dbReference>